<keyword evidence="2" id="KW-1185">Reference proteome</keyword>
<dbReference type="PROSITE" id="PS51257">
    <property type="entry name" value="PROKAR_LIPOPROTEIN"/>
    <property type="match status" value="1"/>
</dbReference>
<dbReference type="InterPro" id="IPR036278">
    <property type="entry name" value="Sialidase_sf"/>
</dbReference>
<protein>
    <recommendedName>
        <fullName evidence="3">BNR repeat protein</fullName>
    </recommendedName>
</protein>
<organism evidence="1 2">
    <name type="scientific">Jejudonia soesokkakensis</name>
    <dbReference type="NCBI Taxonomy" id="1323432"/>
    <lineage>
        <taxon>Bacteria</taxon>
        <taxon>Pseudomonadati</taxon>
        <taxon>Bacteroidota</taxon>
        <taxon>Flavobacteriia</taxon>
        <taxon>Flavobacteriales</taxon>
        <taxon>Flavobacteriaceae</taxon>
        <taxon>Jejudonia</taxon>
    </lineage>
</organism>
<accession>A0ABW2MX66</accession>
<sequence length="416" mass="46558">MRNPYFIICCVFLLFSCKENKKETHQLPTVEPLSVIQLFDNPSEEKSQLPRLFSNGNALYFSWVTRKDSTDHLHFSVLKDSTWTLPSEITSGKDWFTNWADFPAIAENKGTVLTNILQKSANGTYTYDIKLNLYDETLKQIQGEQDFFLHDDGTKSEHGFVSMQPYNDGLFQVAWLDGRNTSAAHDSETHESAGAMTLRTAQVSYNGTIANRVELDNRVCDCCNTAMAITNKGPVVVYRDRSDDDIRDISITRLIDSIWTKPETIHKDNWKIAGCPVNGPAVDALDDHLAVAWFTAKNDKPKVHVIFSEDNGETFDIPIRVDTNESLGRVDLVMLSKESAAIVWMELLEDETLIQLIKVNSNGSRGEVMTVSKTDSSRASGFPQLEKVGDTLFLAWAMLKEGGSSIKTAKVAIAQL</sequence>
<dbReference type="Proteomes" id="UP001596415">
    <property type="component" value="Unassembled WGS sequence"/>
</dbReference>
<evidence type="ECO:0000313" key="2">
    <source>
        <dbReference type="Proteomes" id="UP001596415"/>
    </source>
</evidence>
<evidence type="ECO:0000313" key="1">
    <source>
        <dbReference type="EMBL" id="MFC7358170.1"/>
    </source>
</evidence>
<dbReference type="RefSeq" id="WP_380218064.1">
    <property type="nucleotide sequence ID" value="NZ_JBHTBN010000005.1"/>
</dbReference>
<dbReference type="SUPFAM" id="SSF50939">
    <property type="entry name" value="Sialidases"/>
    <property type="match status" value="1"/>
</dbReference>
<comment type="caution">
    <text evidence="1">The sequence shown here is derived from an EMBL/GenBank/DDBJ whole genome shotgun (WGS) entry which is preliminary data.</text>
</comment>
<dbReference type="EMBL" id="JBHTBN010000005">
    <property type="protein sequence ID" value="MFC7358170.1"/>
    <property type="molecule type" value="Genomic_DNA"/>
</dbReference>
<reference evidence="2" key="1">
    <citation type="journal article" date="2019" name="Int. J. Syst. Evol. Microbiol.">
        <title>The Global Catalogue of Microorganisms (GCM) 10K type strain sequencing project: providing services to taxonomists for standard genome sequencing and annotation.</title>
        <authorList>
            <consortium name="The Broad Institute Genomics Platform"/>
            <consortium name="The Broad Institute Genome Sequencing Center for Infectious Disease"/>
            <person name="Wu L."/>
            <person name="Ma J."/>
        </authorList>
    </citation>
    <scope>NUCLEOTIDE SEQUENCE [LARGE SCALE GENOMIC DNA]</scope>
    <source>
        <strain evidence="2">CGMCC 1.16306</strain>
    </source>
</reference>
<gene>
    <name evidence="1" type="ORF">ACFQO1_10750</name>
</gene>
<name>A0ABW2MX66_9FLAO</name>
<evidence type="ECO:0008006" key="3">
    <source>
        <dbReference type="Google" id="ProtNLM"/>
    </source>
</evidence>
<proteinExistence type="predicted"/>